<comment type="caution">
    <text evidence="2">The sequence shown here is derived from an EMBL/GenBank/DDBJ whole genome shotgun (WGS) entry which is preliminary data.</text>
</comment>
<reference evidence="2" key="1">
    <citation type="submission" date="2021-06" db="EMBL/GenBank/DDBJ databases">
        <authorList>
            <person name="Kallberg Y."/>
            <person name="Tangrot J."/>
            <person name="Rosling A."/>
        </authorList>
    </citation>
    <scope>NUCLEOTIDE SEQUENCE</scope>
    <source>
        <strain evidence="2">MA453B</strain>
    </source>
</reference>
<dbReference type="AlphaFoldDB" id="A0A9N9K4L2"/>
<feature type="non-terminal residue" evidence="2">
    <location>
        <position position="1"/>
    </location>
</feature>
<feature type="region of interest" description="Disordered" evidence="1">
    <location>
        <begin position="1"/>
        <end position="29"/>
    </location>
</feature>
<dbReference type="Proteomes" id="UP000789405">
    <property type="component" value="Unassembled WGS sequence"/>
</dbReference>
<evidence type="ECO:0000313" key="3">
    <source>
        <dbReference type="Proteomes" id="UP000789405"/>
    </source>
</evidence>
<dbReference type="EMBL" id="CAJVPY010043966">
    <property type="protein sequence ID" value="CAG8808588.1"/>
    <property type="molecule type" value="Genomic_DNA"/>
</dbReference>
<protein>
    <submittedName>
        <fullName evidence="2">4869_t:CDS:1</fullName>
    </submittedName>
</protein>
<accession>A0A9N9K4L2</accession>
<proteinExistence type="predicted"/>
<gene>
    <name evidence="2" type="ORF">DERYTH_LOCUS24914</name>
</gene>
<feature type="non-terminal residue" evidence="2">
    <location>
        <position position="110"/>
    </location>
</feature>
<organism evidence="2 3">
    <name type="scientific">Dentiscutata erythropus</name>
    <dbReference type="NCBI Taxonomy" id="1348616"/>
    <lineage>
        <taxon>Eukaryota</taxon>
        <taxon>Fungi</taxon>
        <taxon>Fungi incertae sedis</taxon>
        <taxon>Mucoromycota</taxon>
        <taxon>Glomeromycotina</taxon>
        <taxon>Glomeromycetes</taxon>
        <taxon>Diversisporales</taxon>
        <taxon>Gigasporaceae</taxon>
        <taxon>Dentiscutata</taxon>
    </lineage>
</organism>
<evidence type="ECO:0000313" key="2">
    <source>
        <dbReference type="EMBL" id="CAG8808588.1"/>
    </source>
</evidence>
<sequence>LKALANNADDDEFSMTSEEKNNPRQLKKASKNNNFTKECEFFKKQSLDCHVITSDHQIVCAARMKSQVTLYSSFAVQIETDQIKSPYGSYQNNIAAHEFIESIGHVIEQE</sequence>
<name>A0A9N9K4L2_9GLOM</name>
<evidence type="ECO:0000256" key="1">
    <source>
        <dbReference type="SAM" id="MobiDB-lite"/>
    </source>
</evidence>
<keyword evidence="3" id="KW-1185">Reference proteome</keyword>
<dbReference type="OrthoDB" id="2436429at2759"/>